<gene>
    <name evidence="12" type="ORF">MOMUL_25750</name>
</gene>
<evidence type="ECO:0000256" key="6">
    <source>
        <dbReference type="ARBA" id="ARBA00023235"/>
    </source>
</evidence>
<dbReference type="SMART" id="SM00490">
    <property type="entry name" value="HELICc"/>
    <property type="match status" value="1"/>
</dbReference>
<dbReference type="SMART" id="SM00487">
    <property type="entry name" value="DEXDc"/>
    <property type="match status" value="1"/>
</dbReference>
<keyword evidence="3" id="KW-0378">Hydrolase</keyword>
<dbReference type="PROSITE" id="PS51194">
    <property type="entry name" value="HELICASE_CTER"/>
    <property type="match status" value="1"/>
</dbReference>
<comment type="caution">
    <text evidence="12">The sequence shown here is derived from an EMBL/GenBank/DDBJ whole genome shotgun (WGS) entry which is preliminary data.</text>
</comment>
<dbReference type="Proteomes" id="UP000075670">
    <property type="component" value="Unassembled WGS sequence"/>
</dbReference>
<protein>
    <recommendedName>
        <fullName evidence="8">DNA 3'-5' helicase</fullName>
        <ecNumber evidence="8">5.6.2.4</ecNumber>
    </recommendedName>
</protein>
<dbReference type="InterPro" id="IPR032438">
    <property type="entry name" value="ERCC3_RAD25_C"/>
</dbReference>
<dbReference type="GO" id="GO:0016787">
    <property type="term" value="F:hydrolase activity"/>
    <property type="evidence" value="ECO:0007669"/>
    <property type="project" value="UniProtKB-KW"/>
</dbReference>
<keyword evidence="5" id="KW-0067">ATP-binding</keyword>
<dbReference type="PATRIC" id="fig|1122241.3.peg.2734"/>
<organism evidence="12 13">
    <name type="scientific">Moorella mulderi DSM 14980</name>
    <dbReference type="NCBI Taxonomy" id="1122241"/>
    <lineage>
        <taxon>Bacteria</taxon>
        <taxon>Bacillati</taxon>
        <taxon>Bacillota</taxon>
        <taxon>Clostridia</taxon>
        <taxon>Neomoorellales</taxon>
        <taxon>Neomoorellaceae</taxon>
        <taxon>Neomoorella</taxon>
    </lineage>
</organism>
<dbReference type="PRINTS" id="PR00851">
    <property type="entry name" value="XRODRMPGMNTB"/>
</dbReference>
<name>A0A151AU41_9FIRM</name>
<keyword evidence="6" id="KW-0413">Isomerase</keyword>
<evidence type="ECO:0000313" key="13">
    <source>
        <dbReference type="Proteomes" id="UP000075670"/>
    </source>
</evidence>
<evidence type="ECO:0000256" key="2">
    <source>
        <dbReference type="ARBA" id="ARBA00022741"/>
    </source>
</evidence>
<dbReference type="CDD" id="cd18029">
    <property type="entry name" value="DEXHc_XPB"/>
    <property type="match status" value="1"/>
</dbReference>
<keyword evidence="13" id="KW-1185">Reference proteome</keyword>
<proteinExistence type="inferred from homology"/>
<evidence type="ECO:0000256" key="3">
    <source>
        <dbReference type="ARBA" id="ARBA00022801"/>
    </source>
</evidence>
<dbReference type="PANTHER" id="PTHR11274">
    <property type="entry name" value="RAD25/XP-B DNA REPAIR HELICASE"/>
    <property type="match status" value="1"/>
</dbReference>
<dbReference type="CDD" id="cd18789">
    <property type="entry name" value="SF2_C_XPB"/>
    <property type="match status" value="1"/>
</dbReference>
<accession>A0A151AU41</accession>
<dbReference type="GO" id="GO:0043138">
    <property type="term" value="F:3'-5' DNA helicase activity"/>
    <property type="evidence" value="ECO:0007669"/>
    <property type="project" value="UniProtKB-EC"/>
</dbReference>
<comment type="catalytic activity">
    <reaction evidence="7">
        <text>Couples ATP hydrolysis with the unwinding of duplex DNA by translocating in the 3'-5' direction.</text>
        <dbReference type="EC" id="5.6.2.4"/>
    </reaction>
</comment>
<sequence length="614" mass="68940">MAYLPENPLVVQSDRTILLEVDNPLYPEVRDALARFAELVKSPEHIHTYRLTSLSLWNAAASGLDAATIIEVLDNYSKYPLPANVVADINEYVGRYGKVKLVKQGDELHLVTADPVVATEIINNKGVQPYIRERRDDCTLAIEPWQRGPVKQALIKIGYPVEDLAGYVSGAPLPFSLRGRTLSGEAFSLRPYQAEAAQVFFAGGSSRGGSGVIVLPCGAGKTIVGLAAMALCQCYTLILVTSVTAARQWLAEIRDKTDLPADLLGEYSGEKKEIKPVTVATYQIITHRRRRNEDYPNFQLFNQQDWGLIIYDEVHLLPAPVFRITAELQARRRLGLTATLIREDGHEDDVFSLIGPKKYDLPWKQLEAQGWIAKATCYEVRVNLPPEVQLDYAVAGERDKYRIAATNPLKEAIVETIIQRHEGEQVLVIGQYLEQLERLARRLEAPIITGKTGNRERERLYQAFREGTMKCLVVSKVANFAIDLPEASVAIQVSGTFGSRQEEAQRLGRILRPKKRGLPASFYSLVTRETVDQEFAVHRQLFLTEQGYRYEIVGPDLQPEKVYSLSARREKTDPGRQEIRQEKAPVMLAVEPQQEQITQGKVINLAAWRQKAGR</sequence>
<dbReference type="InterPro" id="IPR001650">
    <property type="entry name" value="Helicase_C-like"/>
</dbReference>
<feature type="domain" description="Helicase ATP-binding" evidence="10">
    <location>
        <begin position="202"/>
        <end position="358"/>
    </location>
</feature>
<dbReference type="GO" id="GO:0005524">
    <property type="term" value="F:ATP binding"/>
    <property type="evidence" value="ECO:0007669"/>
    <property type="project" value="UniProtKB-KW"/>
</dbReference>
<dbReference type="Pfam" id="PF04851">
    <property type="entry name" value="ResIII"/>
    <property type="match status" value="1"/>
</dbReference>
<evidence type="ECO:0000256" key="1">
    <source>
        <dbReference type="ARBA" id="ARBA00006637"/>
    </source>
</evidence>
<evidence type="ECO:0000256" key="7">
    <source>
        <dbReference type="ARBA" id="ARBA00034617"/>
    </source>
</evidence>
<dbReference type="EC" id="5.6.2.4" evidence="8"/>
<dbReference type="GO" id="GO:0003677">
    <property type="term" value="F:DNA binding"/>
    <property type="evidence" value="ECO:0007669"/>
    <property type="project" value="InterPro"/>
</dbReference>
<evidence type="ECO:0000259" key="10">
    <source>
        <dbReference type="PROSITE" id="PS51192"/>
    </source>
</evidence>
<evidence type="ECO:0000256" key="4">
    <source>
        <dbReference type="ARBA" id="ARBA00022806"/>
    </source>
</evidence>
<evidence type="ECO:0000256" key="5">
    <source>
        <dbReference type="ARBA" id="ARBA00022840"/>
    </source>
</evidence>
<dbReference type="PANTHER" id="PTHR11274:SF0">
    <property type="entry name" value="GENERAL TRANSCRIPTION AND DNA REPAIR FACTOR IIH HELICASE SUBUNIT XPB"/>
    <property type="match status" value="1"/>
</dbReference>
<dbReference type="InterPro" id="IPR006935">
    <property type="entry name" value="Helicase/UvrB_N"/>
</dbReference>
<dbReference type="InterPro" id="IPR050615">
    <property type="entry name" value="ATP-dep_DNA_Helicase"/>
</dbReference>
<dbReference type="InterPro" id="IPR027417">
    <property type="entry name" value="P-loop_NTPase"/>
</dbReference>
<dbReference type="PROSITE" id="PS51192">
    <property type="entry name" value="HELICASE_ATP_BIND_1"/>
    <property type="match status" value="1"/>
</dbReference>
<comment type="catalytic activity">
    <reaction evidence="9">
        <text>ATP + H2O = ADP + phosphate + H(+)</text>
        <dbReference type="Rhea" id="RHEA:13065"/>
        <dbReference type="ChEBI" id="CHEBI:15377"/>
        <dbReference type="ChEBI" id="CHEBI:15378"/>
        <dbReference type="ChEBI" id="CHEBI:30616"/>
        <dbReference type="ChEBI" id="CHEBI:43474"/>
        <dbReference type="ChEBI" id="CHEBI:456216"/>
        <dbReference type="EC" id="5.6.2.4"/>
    </reaction>
</comment>
<keyword evidence="2" id="KW-0547">Nucleotide-binding</keyword>
<evidence type="ECO:0000256" key="9">
    <source>
        <dbReference type="ARBA" id="ARBA00048988"/>
    </source>
</evidence>
<dbReference type="OrthoDB" id="9802848at2"/>
<feature type="domain" description="Helicase C-terminal" evidence="11">
    <location>
        <begin position="408"/>
        <end position="563"/>
    </location>
</feature>
<dbReference type="InterPro" id="IPR032830">
    <property type="entry name" value="XPB/Ssl2_N"/>
</dbReference>
<dbReference type="RefSeq" id="WP_062285340.1">
    <property type="nucleotide sequence ID" value="NZ_LTBC01000014.1"/>
</dbReference>
<evidence type="ECO:0000256" key="8">
    <source>
        <dbReference type="ARBA" id="ARBA00034808"/>
    </source>
</evidence>
<evidence type="ECO:0000313" key="12">
    <source>
        <dbReference type="EMBL" id="KYH31194.1"/>
    </source>
</evidence>
<evidence type="ECO:0000259" key="11">
    <source>
        <dbReference type="PROSITE" id="PS51194"/>
    </source>
</evidence>
<dbReference type="Gene3D" id="3.40.50.300">
    <property type="entry name" value="P-loop containing nucleotide triphosphate hydrolases"/>
    <property type="match status" value="2"/>
</dbReference>
<comment type="similarity">
    <text evidence="1">Belongs to the helicase family. RAD25/XPB subfamily.</text>
</comment>
<dbReference type="Pfam" id="PF13625">
    <property type="entry name" value="Helicase_C_3"/>
    <property type="match status" value="1"/>
</dbReference>
<reference evidence="12 13" key="1">
    <citation type="submission" date="2016-02" db="EMBL/GenBank/DDBJ databases">
        <title>Genome sequence of Moorella mulderi DSM 14980.</title>
        <authorList>
            <person name="Poehlein A."/>
            <person name="Daniel R."/>
        </authorList>
    </citation>
    <scope>NUCLEOTIDE SEQUENCE [LARGE SCALE GENOMIC DNA]</scope>
    <source>
        <strain evidence="12 13">DSM 14980</strain>
    </source>
</reference>
<dbReference type="NCBIfam" id="NF045503">
    <property type="entry name" value="repair_heli_XPB"/>
    <property type="match status" value="1"/>
</dbReference>
<dbReference type="Pfam" id="PF16203">
    <property type="entry name" value="ERCC3_RAD25_C"/>
    <property type="match status" value="1"/>
</dbReference>
<dbReference type="EMBL" id="LTBC01000014">
    <property type="protein sequence ID" value="KYH31194.1"/>
    <property type="molecule type" value="Genomic_DNA"/>
</dbReference>
<dbReference type="SUPFAM" id="SSF52540">
    <property type="entry name" value="P-loop containing nucleoside triphosphate hydrolases"/>
    <property type="match status" value="2"/>
</dbReference>
<keyword evidence="4" id="KW-0347">Helicase</keyword>
<dbReference type="AlphaFoldDB" id="A0A151AU41"/>
<dbReference type="InterPro" id="IPR014001">
    <property type="entry name" value="Helicase_ATP-bd"/>
</dbReference>